<name>A0A0W8E888_9ZZZZ</name>
<dbReference type="EMBL" id="LNQE01001837">
    <property type="protein sequence ID" value="KUG04842.1"/>
    <property type="molecule type" value="Genomic_DNA"/>
</dbReference>
<dbReference type="InterPro" id="IPR043519">
    <property type="entry name" value="NT_sf"/>
</dbReference>
<accession>A0A0W8E888</accession>
<dbReference type="SUPFAM" id="SSF81301">
    <property type="entry name" value="Nucleotidyltransferase"/>
    <property type="match status" value="1"/>
</dbReference>
<comment type="caution">
    <text evidence="1">The sequence shown here is derived from an EMBL/GenBank/DDBJ whole genome shotgun (WGS) entry which is preliminary data.</text>
</comment>
<reference evidence="1" key="1">
    <citation type="journal article" date="2015" name="Proc. Natl. Acad. Sci. U.S.A.">
        <title>Networks of energetic and metabolic interactions define dynamics in microbial communities.</title>
        <authorList>
            <person name="Embree M."/>
            <person name="Liu J.K."/>
            <person name="Al-Bassam M.M."/>
            <person name="Zengler K."/>
        </authorList>
    </citation>
    <scope>NUCLEOTIDE SEQUENCE</scope>
</reference>
<dbReference type="InterPro" id="IPR053860">
    <property type="entry name" value="DUF6932"/>
</dbReference>
<evidence type="ECO:0000313" key="1">
    <source>
        <dbReference type="EMBL" id="KUG04842.1"/>
    </source>
</evidence>
<dbReference type="Pfam" id="PF22014">
    <property type="entry name" value="DUF6932"/>
    <property type="match status" value="1"/>
</dbReference>
<organism evidence="1">
    <name type="scientific">hydrocarbon metagenome</name>
    <dbReference type="NCBI Taxonomy" id="938273"/>
    <lineage>
        <taxon>unclassified sequences</taxon>
        <taxon>metagenomes</taxon>
        <taxon>ecological metagenomes</taxon>
    </lineage>
</organism>
<sequence>MLKFLKNGLLPPGDHEISLLDLEKCIREGPGKGQTWDKTWRLDLLQEFKRRYQQLLAVGIKEVYIDGSYATDKFRPNDMDVYFVVPRRTWRSGAEQALKDMDPEFWRFETELHEDGKVAYPMAFHHHIEMFPVYLEHTPDFAVCQELIDPKIKFFRTDKHSHRTKGIIKIQEVPS</sequence>
<protein>
    <submittedName>
        <fullName evidence="1">Uncharacterized protein</fullName>
    </submittedName>
</protein>
<gene>
    <name evidence="1" type="ORF">ASZ90_017722</name>
</gene>
<proteinExistence type="predicted"/>
<dbReference type="AlphaFoldDB" id="A0A0W8E888"/>